<proteinExistence type="predicted"/>
<dbReference type="Gene3D" id="3.40.395.10">
    <property type="entry name" value="Adenoviral Proteinase, Chain A"/>
    <property type="match status" value="1"/>
</dbReference>
<dbReference type="SUPFAM" id="SSF54001">
    <property type="entry name" value="Cysteine proteinases"/>
    <property type="match status" value="1"/>
</dbReference>
<dbReference type="Proteomes" id="UP001374535">
    <property type="component" value="Mitochondrion MT"/>
</dbReference>
<dbReference type="InterPro" id="IPR038765">
    <property type="entry name" value="Papain-like_cys_pep_sf"/>
</dbReference>
<evidence type="ECO:0000313" key="3">
    <source>
        <dbReference type="Proteomes" id="UP001374535"/>
    </source>
</evidence>
<gene>
    <name evidence="2" type="ORF">V8G54_000183</name>
</gene>
<dbReference type="EMBL" id="CP144701">
    <property type="protein sequence ID" value="WVZ26963.1"/>
    <property type="molecule type" value="Genomic_DNA"/>
</dbReference>
<feature type="chain" id="PRO_5042864391" description="Ubiquitin-like protease family profile domain-containing protein" evidence="1">
    <location>
        <begin position="27"/>
        <end position="1103"/>
    </location>
</feature>
<organism evidence="2 3">
    <name type="scientific">Vigna mungo</name>
    <name type="common">Black gram</name>
    <name type="synonym">Phaseolus mungo</name>
    <dbReference type="NCBI Taxonomy" id="3915"/>
    <lineage>
        <taxon>Eukaryota</taxon>
        <taxon>Viridiplantae</taxon>
        <taxon>Streptophyta</taxon>
        <taxon>Embryophyta</taxon>
        <taxon>Tracheophyta</taxon>
        <taxon>Spermatophyta</taxon>
        <taxon>Magnoliopsida</taxon>
        <taxon>eudicotyledons</taxon>
        <taxon>Gunneridae</taxon>
        <taxon>Pentapetalae</taxon>
        <taxon>rosids</taxon>
        <taxon>fabids</taxon>
        <taxon>Fabales</taxon>
        <taxon>Fabaceae</taxon>
        <taxon>Papilionoideae</taxon>
        <taxon>50 kb inversion clade</taxon>
        <taxon>NPAAA clade</taxon>
        <taxon>indigoferoid/millettioid clade</taxon>
        <taxon>Phaseoleae</taxon>
        <taxon>Vigna</taxon>
    </lineage>
</organism>
<evidence type="ECO:0000256" key="1">
    <source>
        <dbReference type="SAM" id="SignalP"/>
    </source>
</evidence>
<protein>
    <recommendedName>
        <fullName evidence="4">Ubiquitin-like protease family profile domain-containing protein</fullName>
    </recommendedName>
</protein>
<reference evidence="2 3" key="1">
    <citation type="journal article" date="2023" name="Life. Sci Alliance">
        <title>Evolutionary insights into 3D genome organization and epigenetic landscape of Vigna mungo.</title>
        <authorList>
            <person name="Junaid A."/>
            <person name="Singh B."/>
            <person name="Bhatia S."/>
        </authorList>
    </citation>
    <scope>NUCLEOTIDE SEQUENCE [LARGE SCALE GENOMIC DNA]</scope>
    <source>
        <strain evidence="2">Urdbean</strain>
    </source>
</reference>
<feature type="signal peptide" evidence="1">
    <location>
        <begin position="1"/>
        <end position="26"/>
    </location>
</feature>
<geneLocation type="mitochondrion" evidence="2"/>
<name>A0AAQ3PKG3_VIGMU</name>
<evidence type="ECO:0008006" key="4">
    <source>
        <dbReference type="Google" id="ProtNLM"/>
    </source>
</evidence>
<keyword evidence="1" id="KW-0732">Signal</keyword>
<sequence>MLLYEGCNHGLMLWVVLVFDVVGCVGMELFEEETNVCNRLQEGGKGLPAKKLEYVPKVGGCSLFLVEGLPTLTKLKIGICTKSWWLLPVSGRRAPKWLGYLLNQEGGKRLPAKKLEYVPKVGGCSLFLVEGLPSGLWQVRAWMETSDIVHMNSLLRARHQRRIRETPFKWFLDIVNPIELNMKLFKQLVRRWVPQHHSFRVRHQLVPFDVVDVVMTLGLGVGGLVVPFNESIVGKVGQLFNSSETKIKDMINMFDNIVLNDDIDVDVIANSISISGSAVVLQLWAYERLDLHYHSSVKVFPRLRRFRSLKYGTEAIDLLFRKGEGKSDGAPEKGDENVECARAARLEKFRTNIQKIRSLKDEICDYGPKSGVVVDGEGNVEGADAAPVEEAPPEGIQEADADAVQDVVHQATGDAVLEEACVEEALGHETAADEDGAHQAACEAVVEEIGVVAATVEGTPVCETTADEDGAHQAACEAVVEEIGAVAATVEGALVCKIAGDEDGAHQAACEAVVDEIGVDAAAVEGAPVHETAVVENGAHEAAFEAVVDEIGADAALVELAPVYETTAAADEQPFPEEAVDEEYLGDEVPERDPPAFVDIGGDDQDDEIIPHAELMVLEPLTTDFGDLRARVDLDKLYQLITRKDIVTSYVCEITGQLLSTKDCSSLGPREDVDNMVIMFAATMLMYSEKKSTGVIRRMIFNPMFASQLIYDNKRRIANRHVWQLVDYWAFFQPDLVILEDLVTADWVFIPVVTKDHWWCYALKVCSMQFFVIDSLEKGISGRAGIDRSMAKNIQRFWGLLTNTIEDSKICLNVQQAKIPVQPNTLVTGDGLGHSEWVELMTTPLLFLKKAMISVIAYTQQVIAYQLVTGDGLGHSEWVELMTTPLLFLKKGHVVIAYTQQVIAYQLVTGDGLGHSELVQLMTTHLLFLKKAMISVIAYTQQVIAYQLVTGDGLGHSEWVELMTTPLLFLKKGHVLVTGDGLGHSEWVELMTTHLLFLKKAMISVIAYTQQVIAYQLVTGDGLGHSEWVELMRTHLLFLKKAMTRKLDFVLKVQRCSLRFLVVAHRLVTGDGLGHSELVQLMTTHLLFLKKAMSDEMKETCVL</sequence>
<dbReference type="AlphaFoldDB" id="A0AAQ3PKG3"/>
<keyword evidence="3" id="KW-1185">Reference proteome</keyword>
<keyword evidence="2" id="KW-0496">Mitochondrion</keyword>
<accession>A0AAQ3PKG3</accession>
<evidence type="ECO:0000313" key="2">
    <source>
        <dbReference type="EMBL" id="WVZ26963.1"/>
    </source>
</evidence>